<reference evidence="1" key="1">
    <citation type="submission" date="2020-10" db="EMBL/GenBank/DDBJ databases">
        <title>Connecting structure to function with the recovery of over 1000 high-quality activated sludge metagenome-assembled genomes encoding full-length rRNA genes using long-read sequencing.</title>
        <authorList>
            <person name="Singleton C.M."/>
            <person name="Petriglieri F."/>
            <person name="Kristensen J.M."/>
            <person name="Kirkegaard R.H."/>
            <person name="Michaelsen T.Y."/>
            <person name="Andersen M.H."/>
            <person name="Karst S.M."/>
            <person name="Dueholm M.S."/>
            <person name="Nielsen P.H."/>
            <person name="Albertsen M."/>
        </authorList>
    </citation>
    <scope>NUCLEOTIDE SEQUENCE</scope>
    <source>
        <strain evidence="1">EsbW_18-Q3-R4-48_MAXAC.044</strain>
    </source>
</reference>
<dbReference type="AlphaFoldDB" id="A0A9D7IH05"/>
<organism evidence="1 2">
    <name type="scientific">Candidatus Propionivibrio dominans</name>
    <dbReference type="NCBI Taxonomy" id="2954373"/>
    <lineage>
        <taxon>Bacteria</taxon>
        <taxon>Pseudomonadati</taxon>
        <taxon>Pseudomonadota</taxon>
        <taxon>Betaproteobacteria</taxon>
        <taxon>Rhodocyclales</taxon>
        <taxon>Rhodocyclaceae</taxon>
        <taxon>Propionivibrio</taxon>
    </lineage>
</organism>
<proteinExistence type="predicted"/>
<gene>
    <name evidence="1" type="ORF">IPJ48_05175</name>
</gene>
<accession>A0A9D7IH05</accession>
<evidence type="ECO:0000313" key="2">
    <source>
        <dbReference type="Proteomes" id="UP000886602"/>
    </source>
</evidence>
<evidence type="ECO:0000313" key="1">
    <source>
        <dbReference type="EMBL" id="MBK7422524.1"/>
    </source>
</evidence>
<comment type="caution">
    <text evidence="1">The sequence shown here is derived from an EMBL/GenBank/DDBJ whole genome shotgun (WGS) entry which is preliminary data.</text>
</comment>
<dbReference type="EMBL" id="JADJNC010000007">
    <property type="protein sequence ID" value="MBK7422524.1"/>
    <property type="molecule type" value="Genomic_DNA"/>
</dbReference>
<name>A0A9D7IH05_9RHOO</name>
<dbReference type="Proteomes" id="UP000886602">
    <property type="component" value="Unassembled WGS sequence"/>
</dbReference>
<protein>
    <submittedName>
        <fullName evidence="1">Uncharacterized protein</fullName>
    </submittedName>
</protein>
<sequence>MPITIDPELREDLNQFLVRYQIENVAETPVSVFAAMEFPRLDKISEHQALSELVSRLLKLERLLSRHTRSLGRLDEQDLVRAAVDDDLTWQDSIGRPALVKLGLLDCRERLGRLVCLANEASALHAIDRLNSPSAGSHYRVLERCLRWLLGFTQNFPESVN</sequence>